<keyword evidence="3 7" id="KW-0238">DNA-binding</keyword>
<dbReference type="Gene3D" id="3.40.50.2300">
    <property type="match status" value="1"/>
</dbReference>
<dbReference type="Gene3D" id="1.10.10.10">
    <property type="entry name" value="Winged helix-like DNA-binding domain superfamily/Winged helix DNA-binding domain"/>
    <property type="match status" value="1"/>
</dbReference>
<dbReference type="PANTHER" id="PTHR48111:SF72">
    <property type="entry name" value="SENSORY TRANSDUCTION PROTEIN REGX3"/>
    <property type="match status" value="1"/>
</dbReference>
<dbReference type="InterPro" id="IPR001789">
    <property type="entry name" value="Sig_transdc_resp-reg_receiver"/>
</dbReference>
<gene>
    <name evidence="10" type="ORF">HUT05_31250</name>
</gene>
<evidence type="ECO:0000256" key="1">
    <source>
        <dbReference type="ARBA" id="ARBA00022553"/>
    </source>
</evidence>
<feature type="modified residue" description="4-aspartylphosphate" evidence="6">
    <location>
        <position position="72"/>
    </location>
</feature>
<proteinExistence type="predicted"/>
<dbReference type="Pfam" id="PF00486">
    <property type="entry name" value="Trans_reg_C"/>
    <property type="match status" value="1"/>
</dbReference>
<dbReference type="Gene3D" id="6.10.250.690">
    <property type="match status" value="1"/>
</dbReference>
<evidence type="ECO:0000256" key="5">
    <source>
        <dbReference type="ARBA" id="ARBA00041201"/>
    </source>
</evidence>
<evidence type="ECO:0000259" key="8">
    <source>
        <dbReference type="PROSITE" id="PS50110"/>
    </source>
</evidence>
<organism evidence="10 11">
    <name type="scientific">Streptomyces chartreusis</name>
    <dbReference type="NCBI Taxonomy" id="1969"/>
    <lineage>
        <taxon>Bacteria</taxon>
        <taxon>Bacillati</taxon>
        <taxon>Actinomycetota</taxon>
        <taxon>Actinomycetes</taxon>
        <taxon>Kitasatosporales</taxon>
        <taxon>Streptomycetaceae</taxon>
        <taxon>Streptomyces</taxon>
    </lineage>
</organism>
<dbReference type="InterPro" id="IPR001867">
    <property type="entry name" value="OmpR/PhoB-type_DNA-bd"/>
</dbReference>
<dbReference type="InterPro" id="IPR011006">
    <property type="entry name" value="CheY-like_superfamily"/>
</dbReference>
<dbReference type="PANTHER" id="PTHR48111">
    <property type="entry name" value="REGULATOR OF RPOS"/>
    <property type="match status" value="1"/>
</dbReference>
<dbReference type="AlphaFoldDB" id="A0A7H8TD54"/>
<dbReference type="Pfam" id="PF00072">
    <property type="entry name" value="Response_reg"/>
    <property type="match status" value="1"/>
</dbReference>
<evidence type="ECO:0000259" key="9">
    <source>
        <dbReference type="PROSITE" id="PS51755"/>
    </source>
</evidence>
<dbReference type="SUPFAM" id="SSF52172">
    <property type="entry name" value="CheY-like"/>
    <property type="match status" value="1"/>
</dbReference>
<dbReference type="GO" id="GO:0032993">
    <property type="term" value="C:protein-DNA complex"/>
    <property type="evidence" value="ECO:0007669"/>
    <property type="project" value="TreeGrafter"/>
</dbReference>
<keyword evidence="11" id="KW-1185">Reference proteome</keyword>
<keyword evidence="1 6" id="KW-0597">Phosphoprotein</keyword>
<dbReference type="RefSeq" id="WP_107905487.1">
    <property type="nucleotide sequence ID" value="NZ_BMUS01000011.1"/>
</dbReference>
<dbReference type="Proteomes" id="UP000509418">
    <property type="component" value="Chromosome"/>
</dbReference>
<dbReference type="GO" id="GO:0000156">
    <property type="term" value="F:phosphorelay response regulator activity"/>
    <property type="evidence" value="ECO:0007669"/>
    <property type="project" value="TreeGrafter"/>
</dbReference>
<feature type="domain" description="OmpR/PhoB-type" evidence="9">
    <location>
        <begin position="146"/>
        <end position="239"/>
    </location>
</feature>
<protein>
    <recommendedName>
        <fullName evidence="5">Sensory transduction protein RegX3</fullName>
    </recommendedName>
</protein>
<dbReference type="GO" id="GO:0005829">
    <property type="term" value="C:cytosol"/>
    <property type="evidence" value="ECO:0007669"/>
    <property type="project" value="TreeGrafter"/>
</dbReference>
<dbReference type="GeneID" id="91329685"/>
<feature type="domain" description="Response regulatory" evidence="8">
    <location>
        <begin position="25"/>
        <end position="136"/>
    </location>
</feature>
<dbReference type="CDD" id="cd00383">
    <property type="entry name" value="trans_reg_C"/>
    <property type="match status" value="1"/>
</dbReference>
<keyword evidence="2" id="KW-0805">Transcription regulation</keyword>
<dbReference type="EMBL" id="CP056041">
    <property type="protein sequence ID" value="QKZ21423.1"/>
    <property type="molecule type" value="Genomic_DNA"/>
</dbReference>
<dbReference type="InterPro" id="IPR036388">
    <property type="entry name" value="WH-like_DNA-bd_sf"/>
</dbReference>
<evidence type="ECO:0000256" key="2">
    <source>
        <dbReference type="ARBA" id="ARBA00023015"/>
    </source>
</evidence>
<dbReference type="PROSITE" id="PS51755">
    <property type="entry name" value="OMPR_PHOB"/>
    <property type="match status" value="1"/>
</dbReference>
<evidence type="ECO:0000313" key="11">
    <source>
        <dbReference type="Proteomes" id="UP000509418"/>
    </source>
</evidence>
<accession>A0A7H8TD54</accession>
<dbReference type="GO" id="GO:0006355">
    <property type="term" value="P:regulation of DNA-templated transcription"/>
    <property type="evidence" value="ECO:0007669"/>
    <property type="project" value="InterPro"/>
</dbReference>
<feature type="DNA-binding region" description="OmpR/PhoB-type" evidence="7">
    <location>
        <begin position="146"/>
        <end position="239"/>
    </location>
</feature>
<dbReference type="InterPro" id="IPR039420">
    <property type="entry name" value="WalR-like"/>
</dbReference>
<evidence type="ECO:0000256" key="3">
    <source>
        <dbReference type="ARBA" id="ARBA00023125"/>
    </source>
</evidence>
<evidence type="ECO:0000313" key="10">
    <source>
        <dbReference type="EMBL" id="QKZ21423.1"/>
    </source>
</evidence>
<evidence type="ECO:0000256" key="6">
    <source>
        <dbReference type="PROSITE-ProRule" id="PRU00169"/>
    </source>
</evidence>
<evidence type="ECO:0000256" key="4">
    <source>
        <dbReference type="ARBA" id="ARBA00023163"/>
    </source>
</evidence>
<keyword evidence="4" id="KW-0804">Transcription</keyword>
<name>A0A7H8TD54_STRCX</name>
<dbReference type="PROSITE" id="PS50110">
    <property type="entry name" value="RESPONSE_REGULATORY"/>
    <property type="match status" value="1"/>
</dbReference>
<dbReference type="GO" id="GO:0000976">
    <property type="term" value="F:transcription cis-regulatory region binding"/>
    <property type="evidence" value="ECO:0007669"/>
    <property type="project" value="TreeGrafter"/>
</dbReference>
<dbReference type="SMART" id="SM00448">
    <property type="entry name" value="REC"/>
    <property type="match status" value="1"/>
</dbReference>
<reference evidence="10 11" key="1">
    <citation type="submission" date="2020-06" db="EMBL/GenBank/DDBJ databases">
        <title>Genome mining for natural products.</title>
        <authorList>
            <person name="Zhang B."/>
            <person name="Shi J."/>
            <person name="Ge H."/>
        </authorList>
    </citation>
    <scope>NUCLEOTIDE SEQUENCE [LARGE SCALE GENOMIC DNA]</scope>
    <source>
        <strain evidence="10 11">NA02069</strain>
    </source>
</reference>
<dbReference type="SMART" id="SM00862">
    <property type="entry name" value="Trans_reg_C"/>
    <property type="match status" value="1"/>
</dbReference>
<sequence length="242" mass="26603">MSQRSTNLVEPHIPAPRRGEVTAWRVLVVENNAAEAEALVRALKRHGHEVDSVTSGGAALQSYADADLVLIDLELPDLDGLEVCRGIRSTCDVPVIAVTARGSELDRVLGLQAGADDYLVKPYGFRELMARMEAVMRRVRTPEPAERVVSHGPLRIDAGSREVTLHGRPVDVTRKEFDLLYMLASNPDTVIPRKRLIHQIWGDSWSRRTVDTHVSSLRNKLGGSGWIVTVRGVGFRFGGEGG</sequence>
<evidence type="ECO:0000256" key="7">
    <source>
        <dbReference type="PROSITE-ProRule" id="PRU01091"/>
    </source>
</evidence>